<feature type="compositionally biased region" description="Low complexity" evidence="1">
    <location>
        <begin position="277"/>
        <end position="286"/>
    </location>
</feature>
<dbReference type="Proteomes" id="UP000758155">
    <property type="component" value="Unassembled WGS sequence"/>
</dbReference>
<accession>A0A9P5C4E3</accession>
<sequence length="404" mass="43995">MSFLVKSSRKGTPEATSKMEERVARHCKLQNGMELILGKLRHDAKSINTEDAQSLADNADGGNQWTANVIAAVADIALRNEAERRAPDSDHPRSVGSASQSPFNVSQDVIQKLRSNPSSITEEDACRFSENVEAKDACSARLVSAVESLAAARNDTYGHDTGLSQSPYPSLLTLVKDLYAAVEAMPDDVDTEILKTTQSIVSKMQKAIGHTNAPHPELEAELQQEYAKIVPKVERGVVTKAEADRLHSLEARAHGHTERGGLTAIAQSVAARRERQSSVSSVGSNTRSREDNRIFTPHKQSSYDTEANLPRVESDNWRAQSVAAATNALRPREQRSPDKDGVIPTSASRKRVQSLSESTNATRGDSIYEIVFPKLQPFGSTDLGSDGSENTPHTHKRENSLPPV</sequence>
<name>A0A9P5C4E3_9PLEO</name>
<dbReference type="EMBL" id="SWKV01000004">
    <property type="protein sequence ID" value="KAF3046430.1"/>
    <property type="molecule type" value="Genomic_DNA"/>
</dbReference>
<evidence type="ECO:0000313" key="3">
    <source>
        <dbReference type="Proteomes" id="UP000758155"/>
    </source>
</evidence>
<feature type="compositionally biased region" description="Polar residues" evidence="1">
    <location>
        <begin position="96"/>
        <end position="106"/>
    </location>
</feature>
<keyword evidence="3" id="KW-1185">Reference proteome</keyword>
<feature type="compositionally biased region" description="Polar residues" evidence="1">
    <location>
        <begin position="378"/>
        <end position="391"/>
    </location>
</feature>
<comment type="caution">
    <text evidence="2">The sequence shown here is derived from an EMBL/GenBank/DDBJ whole genome shotgun (WGS) entry which is preliminary data.</text>
</comment>
<feature type="compositionally biased region" description="Polar residues" evidence="1">
    <location>
        <begin position="353"/>
        <end position="363"/>
    </location>
</feature>
<reference evidence="2" key="1">
    <citation type="submission" date="2019-04" db="EMBL/GenBank/DDBJ databases">
        <title>Sequencing of skin fungus with MAO and IRED activity.</title>
        <authorList>
            <person name="Marsaioli A.J."/>
            <person name="Bonatto J.M.C."/>
            <person name="Reis Junior O."/>
        </authorList>
    </citation>
    <scope>NUCLEOTIDE SEQUENCE</scope>
    <source>
        <strain evidence="2">28M1</strain>
    </source>
</reference>
<evidence type="ECO:0000313" key="2">
    <source>
        <dbReference type="EMBL" id="KAF3046430.1"/>
    </source>
</evidence>
<feature type="region of interest" description="Disordered" evidence="1">
    <location>
        <begin position="84"/>
        <end position="106"/>
    </location>
</feature>
<feature type="compositionally biased region" description="Basic and acidic residues" evidence="1">
    <location>
        <begin position="330"/>
        <end position="341"/>
    </location>
</feature>
<feature type="region of interest" description="Disordered" evidence="1">
    <location>
        <begin position="1"/>
        <end position="21"/>
    </location>
</feature>
<proteinExistence type="predicted"/>
<gene>
    <name evidence="2" type="ORF">E8E12_008704</name>
</gene>
<organism evidence="2 3">
    <name type="scientific">Didymella heteroderae</name>
    <dbReference type="NCBI Taxonomy" id="1769908"/>
    <lineage>
        <taxon>Eukaryota</taxon>
        <taxon>Fungi</taxon>
        <taxon>Dikarya</taxon>
        <taxon>Ascomycota</taxon>
        <taxon>Pezizomycotina</taxon>
        <taxon>Dothideomycetes</taxon>
        <taxon>Pleosporomycetidae</taxon>
        <taxon>Pleosporales</taxon>
        <taxon>Pleosporineae</taxon>
        <taxon>Didymellaceae</taxon>
        <taxon>Didymella</taxon>
    </lineage>
</organism>
<evidence type="ECO:0000256" key="1">
    <source>
        <dbReference type="SAM" id="MobiDB-lite"/>
    </source>
</evidence>
<dbReference type="AlphaFoldDB" id="A0A9P5C4E3"/>
<feature type="compositionally biased region" description="Basic and acidic residues" evidence="1">
    <location>
        <begin position="84"/>
        <end position="93"/>
    </location>
</feature>
<dbReference type="OrthoDB" id="2799468at2759"/>
<protein>
    <submittedName>
        <fullName evidence="2">Uncharacterized protein</fullName>
    </submittedName>
</protein>
<feature type="region of interest" description="Disordered" evidence="1">
    <location>
        <begin position="268"/>
        <end position="404"/>
    </location>
</feature>